<comment type="caution">
    <text evidence="1">The sequence shown here is derived from an EMBL/GenBank/DDBJ whole genome shotgun (WGS) entry which is preliminary data.</text>
</comment>
<organism evidence="1">
    <name type="scientific">marine sediment metagenome</name>
    <dbReference type="NCBI Taxonomy" id="412755"/>
    <lineage>
        <taxon>unclassified sequences</taxon>
        <taxon>metagenomes</taxon>
        <taxon>ecological metagenomes</taxon>
    </lineage>
</organism>
<gene>
    <name evidence="1" type="ORF">LCGC14_1164460</name>
</gene>
<sequence>MNKNELNSITGGIKLLFAGCMILLLQKTTLPQTFELKGLVSGWTTVNAASITEPQLGLRYIPEFSIEKSLSQNYSLYFDLSLNSYGTAHVHSLDEVQTDGDIKLYRMWGRFSSSQFEARLGLQKINFGSATLLRPLMWFDRIDPRDPLQLTDGVYGLLLRYYFLNNANIWVWGLYGNDDLRGWEFLPSEAESVEFGGRFQYPIGKGELAFTYHHRQTDPSRGPFALDVAGDSQIPENRYALDGKWDIGIGFWFEGMLIHQRSEWLPFPWQRALNIGLDYTFSLGNGLNLIGEYFIFESSQDAFGSGEGIKFSALSLSYPLSLLDNLSCIFYYDLENRDLYSFVNWKRTYDQWIINVIGFWNPEHFQIYQNLPENNLFAGKGIQIMVIFNY</sequence>
<reference evidence="1" key="1">
    <citation type="journal article" date="2015" name="Nature">
        <title>Complex archaea that bridge the gap between prokaryotes and eukaryotes.</title>
        <authorList>
            <person name="Spang A."/>
            <person name="Saw J.H."/>
            <person name="Jorgensen S.L."/>
            <person name="Zaremba-Niedzwiedzka K."/>
            <person name="Martijn J."/>
            <person name="Lind A.E."/>
            <person name="van Eijk R."/>
            <person name="Schleper C."/>
            <person name="Guy L."/>
            <person name="Ettema T.J."/>
        </authorList>
    </citation>
    <scope>NUCLEOTIDE SEQUENCE</scope>
</reference>
<evidence type="ECO:0000313" key="1">
    <source>
        <dbReference type="EMBL" id="KKM97795.1"/>
    </source>
</evidence>
<protein>
    <submittedName>
        <fullName evidence="1">Uncharacterized protein</fullName>
    </submittedName>
</protein>
<name>A0A0F9P9Y4_9ZZZZ</name>
<dbReference type="SUPFAM" id="SSF56935">
    <property type="entry name" value="Porins"/>
    <property type="match status" value="1"/>
</dbReference>
<accession>A0A0F9P9Y4</accession>
<proteinExistence type="predicted"/>
<dbReference type="AlphaFoldDB" id="A0A0F9P9Y4"/>
<dbReference type="EMBL" id="LAZR01005707">
    <property type="protein sequence ID" value="KKM97795.1"/>
    <property type="molecule type" value="Genomic_DNA"/>
</dbReference>